<protein>
    <submittedName>
        <fullName evidence="1">Uncharacterized protein</fullName>
    </submittedName>
</protein>
<sequence>MKGRIKLSALGLKNACSNPQKKNEDKMFTFYIGNTFFKLSHFSADFLFPKIAKMHINIWSLLNGTHLNDDKNVWLQIDFKNKKVHPTHYSIRSRHEGKPIF</sequence>
<comment type="caution">
    <text evidence="1">The sequence shown here is derived from an EMBL/GenBank/DDBJ whole genome shotgun (WGS) entry which is preliminary data.</text>
</comment>
<name>A0ABR2JKQ6_9EUKA</name>
<gene>
    <name evidence="1" type="ORF">M9Y10_005250</name>
</gene>
<evidence type="ECO:0000313" key="1">
    <source>
        <dbReference type="EMBL" id="KAK8878476.1"/>
    </source>
</evidence>
<organism evidence="1 2">
    <name type="scientific">Tritrichomonas musculus</name>
    <dbReference type="NCBI Taxonomy" id="1915356"/>
    <lineage>
        <taxon>Eukaryota</taxon>
        <taxon>Metamonada</taxon>
        <taxon>Parabasalia</taxon>
        <taxon>Tritrichomonadida</taxon>
        <taxon>Tritrichomonadidae</taxon>
        <taxon>Tritrichomonas</taxon>
    </lineage>
</organism>
<reference evidence="1 2" key="1">
    <citation type="submission" date="2024-04" db="EMBL/GenBank/DDBJ databases">
        <title>Tritrichomonas musculus Genome.</title>
        <authorList>
            <person name="Alves-Ferreira E."/>
            <person name="Grigg M."/>
            <person name="Lorenzi H."/>
            <person name="Galac M."/>
        </authorList>
    </citation>
    <scope>NUCLEOTIDE SEQUENCE [LARGE SCALE GENOMIC DNA]</scope>
    <source>
        <strain evidence="1 2">EAF2021</strain>
    </source>
</reference>
<keyword evidence="2" id="KW-1185">Reference proteome</keyword>
<dbReference type="Proteomes" id="UP001470230">
    <property type="component" value="Unassembled WGS sequence"/>
</dbReference>
<dbReference type="EMBL" id="JAPFFF010000011">
    <property type="protein sequence ID" value="KAK8878476.1"/>
    <property type="molecule type" value="Genomic_DNA"/>
</dbReference>
<accession>A0ABR2JKQ6</accession>
<proteinExistence type="predicted"/>
<evidence type="ECO:0000313" key="2">
    <source>
        <dbReference type="Proteomes" id="UP001470230"/>
    </source>
</evidence>